<dbReference type="RefSeq" id="WP_145362926.1">
    <property type="nucleotide sequence ID" value="NZ_CP036268.1"/>
</dbReference>
<dbReference type="Gene3D" id="3.40.50.410">
    <property type="entry name" value="von Willebrand factor, type A domain"/>
    <property type="match status" value="1"/>
</dbReference>
<dbReference type="OrthoDB" id="239512at2"/>
<feature type="region of interest" description="Disordered" evidence="1">
    <location>
        <begin position="645"/>
        <end position="666"/>
    </location>
</feature>
<feature type="compositionally biased region" description="Low complexity" evidence="1">
    <location>
        <begin position="649"/>
        <end position="658"/>
    </location>
</feature>
<gene>
    <name evidence="3" type="ORF">Pan189_11060</name>
</gene>
<reference evidence="3 4" key="1">
    <citation type="submission" date="2019-02" db="EMBL/GenBank/DDBJ databases">
        <title>Deep-cultivation of Planctomycetes and their phenomic and genomic characterization uncovers novel biology.</title>
        <authorList>
            <person name="Wiegand S."/>
            <person name="Jogler M."/>
            <person name="Boedeker C."/>
            <person name="Pinto D."/>
            <person name="Vollmers J."/>
            <person name="Rivas-Marin E."/>
            <person name="Kohn T."/>
            <person name="Peeters S.H."/>
            <person name="Heuer A."/>
            <person name="Rast P."/>
            <person name="Oberbeckmann S."/>
            <person name="Bunk B."/>
            <person name="Jeske O."/>
            <person name="Meyerdierks A."/>
            <person name="Storesund J.E."/>
            <person name="Kallscheuer N."/>
            <person name="Luecker S."/>
            <person name="Lage O.M."/>
            <person name="Pohl T."/>
            <person name="Merkel B.J."/>
            <person name="Hornburger P."/>
            <person name="Mueller R.-W."/>
            <person name="Bruemmer F."/>
            <person name="Labrenz M."/>
            <person name="Spormann A.M."/>
            <person name="Op den Camp H."/>
            <person name="Overmann J."/>
            <person name="Amann R."/>
            <person name="Jetten M.S.M."/>
            <person name="Mascher T."/>
            <person name="Medema M.H."/>
            <person name="Devos D.P."/>
            <person name="Kaster A.-K."/>
            <person name="Ovreas L."/>
            <person name="Rohde M."/>
            <person name="Galperin M.Y."/>
            <person name="Jogler C."/>
        </authorList>
    </citation>
    <scope>NUCLEOTIDE SEQUENCE [LARGE SCALE GENOMIC DNA]</scope>
    <source>
        <strain evidence="3 4">Pan189</strain>
    </source>
</reference>
<sequence>MSYFAGLTHGIKQTRNASAWGLSLALHFVVLLLLSAIALPAILSPEDFKVVSAWADPDRRDDLPVIMTEMSANTDEAVSFRSSGSGAASLAVATATPAIRYEFGEATAPQQFLNVDPSELNQQVGRPGAGRLSGANGAVPAKVVLEQAVTPAGTAGHVTAGLRGTLEQGDTLVVWMLDQSISMQEELAHMAEAMLPEMVAIENNFRRAEAARRESKGSVEDRQAEASLLLHAVVGFGRGINVLQPPTPRGRVAMNSFLQVPIDHSGAENTFSAVRSVIKRFKASGPNAQKNLHIVVWTDESGDDYLLLEDTIADCLRFGVTVSVVGPSAVLGQQRGYHGYVAPETGQLFHLPVSRGPDTSFPQRVRLPYWFRGIPPDYDEAYQGPYHPPGQPIWQGGSNLDSLLSGFPPYALVRLSAQTGGSYTIFDRAGDRPPYDLESLREYLPDYRRFSFVRDELYSDESLRLRRAIVRAVEVTWTESTVRTPQMAFGGNQVTPAMMKIQLPLQLQAELTRLARSEQVVLQALEELQIENAQELYEAEQSPRWRAWYDYSRGRLLATLLRIEEYRVAALTLTRGGLDPNANYVSFLPSRTLLSTSKNADRATEVSDLLNRCVSEHRGTPWELLAAKELGTGLGIAVRQLKLPPPRPAAGGAPPSGGTKVSLPNL</sequence>
<evidence type="ECO:0000256" key="2">
    <source>
        <dbReference type="SAM" id="Phobius"/>
    </source>
</evidence>
<dbReference type="SUPFAM" id="SSF53300">
    <property type="entry name" value="vWA-like"/>
    <property type="match status" value="1"/>
</dbReference>
<name>A0A517QYS6_9PLAN</name>
<protein>
    <recommendedName>
        <fullName evidence="5">VWFA domain-containing protein</fullName>
    </recommendedName>
</protein>
<dbReference type="CDD" id="cd00198">
    <property type="entry name" value="vWFA"/>
    <property type="match status" value="1"/>
</dbReference>
<keyword evidence="2" id="KW-0472">Membrane</keyword>
<dbReference type="AlphaFoldDB" id="A0A517QYS6"/>
<dbReference type="EMBL" id="CP036268">
    <property type="protein sequence ID" value="QDT36743.1"/>
    <property type="molecule type" value="Genomic_DNA"/>
</dbReference>
<evidence type="ECO:0000313" key="4">
    <source>
        <dbReference type="Proteomes" id="UP000317318"/>
    </source>
</evidence>
<accession>A0A517QYS6</accession>
<feature type="transmembrane region" description="Helical" evidence="2">
    <location>
        <begin position="20"/>
        <end position="43"/>
    </location>
</feature>
<dbReference type="KEGG" id="svp:Pan189_11060"/>
<keyword evidence="2" id="KW-0812">Transmembrane</keyword>
<evidence type="ECO:0008006" key="5">
    <source>
        <dbReference type="Google" id="ProtNLM"/>
    </source>
</evidence>
<dbReference type="Proteomes" id="UP000317318">
    <property type="component" value="Chromosome"/>
</dbReference>
<organism evidence="3 4">
    <name type="scientific">Stratiformator vulcanicus</name>
    <dbReference type="NCBI Taxonomy" id="2527980"/>
    <lineage>
        <taxon>Bacteria</taxon>
        <taxon>Pseudomonadati</taxon>
        <taxon>Planctomycetota</taxon>
        <taxon>Planctomycetia</taxon>
        <taxon>Planctomycetales</taxon>
        <taxon>Planctomycetaceae</taxon>
        <taxon>Stratiformator</taxon>
    </lineage>
</organism>
<evidence type="ECO:0000313" key="3">
    <source>
        <dbReference type="EMBL" id="QDT36743.1"/>
    </source>
</evidence>
<keyword evidence="2" id="KW-1133">Transmembrane helix</keyword>
<proteinExistence type="predicted"/>
<dbReference type="InterPro" id="IPR036465">
    <property type="entry name" value="vWFA_dom_sf"/>
</dbReference>
<evidence type="ECO:0000256" key="1">
    <source>
        <dbReference type="SAM" id="MobiDB-lite"/>
    </source>
</evidence>
<keyword evidence="4" id="KW-1185">Reference proteome</keyword>